<dbReference type="AlphaFoldDB" id="A0A4V1LH05"/>
<comment type="similarity">
    <text evidence="2">Belongs to the EamA transporter family.</text>
</comment>
<keyword evidence="6" id="KW-1185">Reference proteome</keyword>
<feature type="transmembrane region" description="Helical" evidence="3">
    <location>
        <begin position="148"/>
        <end position="166"/>
    </location>
</feature>
<comment type="subcellular location">
    <subcellularLocation>
        <location evidence="1">Endomembrane system</location>
        <topology evidence="1">Multi-pass membrane protein</topology>
    </subcellularLocation>
</comment>
<feature type="transmembrane region" description="Helical" evidence="3">
    <location>
        <begin position="12"/>
        <end position="32"/>
    </location>
</feature>
<comment type="caution">
    <text evidence="5">The sequence shown here is derived from an EMBL/GenBank/DDBJ whole genome shotgun (WGS) entry which is preliminary data.</text>
</comment>
<evidence type="ECO:0000259" key="4">
    <source>
        <dbReference type="Pfam" id="PF00892"/>
    </source>
</evidence>
<feature type="transmembrane region" description="Helical" evidence="3">
    <location>
        <begin position="94"/>
        <end position="113"/>
    </location>
</feature>
<keyword evidence="3" id="KW-1133">Transmembrane helix</keyword>
<dbReference type="OrthoDB" id="2412798at2"/>
<feature type="transmembrane region" description="Helical" evidence="3">
    <location>
        <begin position="242"/>
        <end position="262"/>
    </location>
</feature>
<dbReference type="SUPFAM" id="SSF103481">
    <property type="entry name" value="Multidrug resistance efflux transporter EmrE"/>
    <property type="match status" value="2"/>
</dbReference>
<evidence type="ECO:0000256" key="2">
    <source>
        <dbReference type="ARBA" id="ARBA00007362"/>
    </source>
</evidence>
<feature type="domain" description="EamA" evidence="4">
    <location>
        <begin position="6"/>
        <end position="135"/>
    </location>
</feature>
<sequence length="289" mass="32232">MNTVQKGHFYNMLSVFMVAIGPLFSKFGLLHISPAKAALINVVTIIIVSYLTGLLFKNNVTFYFEKEMIILAICNSIGVIFMFLSMNLLSPVEIGFISRFYTVFAVLLSVFLLKEKLTKKEGMFIGIAILGAFLFMEKGEGFSTNLSGSFFALLYTFFFALTNIFIKKTMSKQKSSNSILFTNNCVTLVFVSFYAMITEDLFNLNYSLEGVAYIILSSLFAGFLGTILLYEALKHLRFSIANVTRAFSPILVAVLSFPFFPIEITTRNTIGALILVGSILFLTVGKRKA</sequence>
<keyword evidence="3" id="KW-0472">Membrane</keyword>
<dbReference type="InterPro" id="IPR037185">
    <property type="entry name" value="EmrE-like"/>
</dbReference>
<evidence type="ECO:0000313" key="6">
    <source>
        <dbReference type="Proteomes" id="UP000290649"/>
    </source>
</evidence>
<keyword evidence="3" id="KW-0812">Transmembrane</keyword>
<organism evidence="5 6">
    <name type="scientific">Anaerobacillus alkaliphilus</name>
    <dbReference type="NCBI Taxonomy" id="1548597"/>
    <lineage>
        <taxon>Bacteria</taxon>
        <taxon>Bacillati</taxon>
        <taxon>Bacillota</taxon>
        <taxon>Bacilli</taxon>
        <taxon>Bacillales</taxon>
        <taxon>Bacillaceae</taxon>
        <taxon>Anaerobacillus</taxon>
    </lineage>
</organism>
<evidence type="ECO:0000256" key="3">
    <source>
        <dbReference type="SAM" id="Phobius"/>
    </source>
</evidence>
<proteinExistence type="inferred from homology"/>
<name>A0A4V1LH05_9BACI</name>
<dbReference type="Pfam" id="PF00892">
    <property type="entry name" value="EamA"/>
    <property type="match status" value="2"/>
</dbReference>
<protein>
    <submittedName>
        <fullName evidence="5">DMT family transporter</fullName>
    </submittedName>
</protein>
<dbReference type="PANTHER" id="PTHR22911">
    <property type="entry name" value="ACYL-MALONYL CONDENSING ENZYME-RELATED"/>
    <property type="match status" value="1"/>
</dbReference>
<feature type="transmembrane region" description="Helical" evidence="3">
    <location>
        <begin position="178"/>
        <end position="198"/>
    </location>
</feature>
<feature type="transmembrane region" description="Helical" evidence="3">
    <location>
        <begin position="268"/>
        <end position="285"/>
    </location>
</feature>
<dbReference type="Proteomes" id="UP000290649">
    <property type="component" value="Unassembled WGS sequence"/>
</dbReference>
<feature type="transmembrane region" description="Helical" evidence="3">
    <location>
        <begin position="120"/>
        <end position="136"/>
    </location>
</feature>
<accession>A0A4V1LH05</accession>
<evidence type="ECO:0000256" key="1">
    <source>
        <dbReference type="ARBA" id="ARBA00004127"/>
    </source>
</evidence>
<reference evidence="5 6" key="1">
    <citation type="journal article" date="2019" name="Int. J. Syst. Evol. Microbiol.">
        <title>Anaerobacillus alkaliphilus sp. nov., a novel alkaliphilic and moderately halophilic bacterium.</title>
        <authorList>
            <person name="Borsodi A.K."/>
            <person name="Aszalos J.M."/>
            <person name="Bihari P."/>
            <person name="Nagy I."/>
            <person name="Schumann P."/>
            <person name="Sproer C."/>
            <person name="Kovacs A.L."/>
            <person name="Boka K."/>
            <person name="Dobosy P."/>
            <person name="Ovari M."/>
            <person name="Szili-Kovacs T."/>
            <person name="Toth E."/>
        </authorList>
    </citation>
    <scope>NUCLEOTIDE SEQUENCE [LARGE SCALE GENOMIC DNA]</scope>
    <source>
        <strain evidence="5 6">B16-10</strain>
    </source>
</reference>
<feature type="transmembrane region" description="Helical" evidence="3">
    <location>
        <begin position="68"/>
        <end position="88"/>
    </location>
</feature>
<dbReference type="InterPro" id="IPR000620">
    <property type="entry name" value="EamA_dom"/>
</dbReference>
<feature type="transmembrane region" description="Helical" evidence="3">
    <location>
        <begin position="210"/>
        <end position="230"/>
    </location>
</feature>
<dbReference type="GO" id="GO:0016020">
    <property type="term" value="C:membrane"/>
    <property type="evidence" value="ECO:0007669"/>
    <property type="project" value="InterPro"/>
</dbReference>
<dbReference type="RefSeq" id="WP_129076898.1">
    <property type="nucleotide sequence ID" value="NZ_QOUX01000001.1"/>
</dbReference>
<evidence type="ECO:0000313" key="5">
    <source>
        <dbReference type="EMBL" id="RXJ04555.1"/>
    </source>
</evidence>
<dbReference type="PANTHER" id="PTHR22911:SF137">
    <property type="entry name" value="SOLUTE CARRIER FAMILY 35 MEMBER G2-RELATED"/>
    <property type="match status" value="1"/>
</dbReference>
<feature type="domain" description="EamA" evidence="4">
    <location>
        <begin position="147"/>
        <end position="283"/>
    </location>
</feature>
<dbReference type="EMBL" id="QOUX01000001">
    <property type="protein sequence ID" value="RXJ04555.1"/>
    <property type="molecule type" value="Genomic_DNA"/>
</dbReference>
<gene>
    <name evidence="5" type="ORF">DS745_04000</name>
</gene>
<feature type="transmembrane region" description="Helical" evidence="3">
    <location>
        <begin position="38"/>
        <end position="56"/>
    </location>
</feature>